<feature type="domain" description="RING-type" evidence="9">
    <location>
        <begin position="367"/>
        <end position="581"/>
    </location>
</feature>
<evidence type="ECO:0000313" key="10">
    <source>
        <dbReference type="EMBL" id="KAK7466958.1"/>
    </source>
</evidence>
<dbReference type="InterPro" id="IPR047545">
    <property type="entry name" value="BRcat_RBR_RNF216"/>
</dbReference>
<evidence type="ECO:0000256" key="6">
    <source>
        <dbReference type="ARBA" id="ARBA00022786"/>
    </source>
</evidence>
<feature type="region of interest" description="Disordered" evidence="8">
    <location>
        <begin position="62"/>
        <end position="117"/>
    </location>
</feature>
<evidence type="ECO:0000256" key="8">
    <source>
        <dbReference type="SAM" id="MobiDB-lite"/>
    </source>
</evidence>
<feature type="region of interest" description="Disordered" evidence="8">
    <location>
        <begin position="221"/>
        <end position="247"/>
    </location>
</feature>
<feature type="compositionally biased region" description="Basic and acidic residues" evidence="8">
    <location>
        <begin position="227"/>
        <end position="236"/>
    </location>
</feature>
<dbReference type="Pfam" id="PF26191">
    <property type="entry name" value="RING-HC_RBR_RNF216"/>
    <property type="match status" value="1"/>
</dbReference>
<dbReference type="SUPFAM" id="SSF57850">
    <property type="entry name" value="RING/U-box"/>
    <property type="match status" value="3"/>
</dbReference>
<keyword evidence="6" id="KW-0833">Ubl conjugation pathway</keyword>
<dbReference type="EMBL" id="JBANRG010000004">
    <property type="protein sequence ID" value="KAK7466958.1"/>
    <property type="molecule type" value="Genomic_DNA"/>
</dbReference>
<evidence type="ECO:0000313" key="11">
    <source>
        <dbReference type="Proteomes" id="UP001498398"/>
    </source>
</evidence>
<dbReference type="CDD" id="cd20353">
    <property type="entry name" value="Rcat_RBR_RNF216"/>
    <property type="match status" value="1"/>
</dbReference>
<keyword evidence="7" id="KW-0862">Zinc</keyword>
<dbReference type="InterPro" id="IPR047544">
    <property type="entry name" value="RING-HC_RBR_RNF216"/>
</dbReference>
<sequence length="710" mass="79592">MSSSPELLSPRLGGVTRSQRSEPRTRLAPRAGTAVARTTSVIIITDSEDEDEDEIQVQALPRLQQQSTAAGPSKPHVNRLSSRANPSKPPSKTQSSRSTDNIPVVSGRPPPGEPRAAELPLFLSSDEENTPPTQPSREPVILEAEVDIQELPMDLPAHSKTPSPELDPTSQYLAQILEVIPDVQPDHATSLISRHIPQYGDQVVQTVLHILFEDTSYPKVDRKGKRKVESADEPDQKKRRTNLPDYGSIDREFRGGVHYNDLALDQLMVDFPDVPKPFLRKMLFVKKSLYAPTYMYLTEIKSQGPPYPYIPKKTAARSSKGKGRQLRDDEFEREREWVLSMEKQNASKEDAVIAEKLNEQEYEECGDGIECGCCFSSHPFDKMVQCEDAHLFCSSCVTTYAEGLLGSHNINIVCMDQSGCKQLFPISELRRLLPEKLMELYERVKQRKEIEMAGLENLEECPFCEYKCVIENPDEKLFRCGNEETCGAITCRQCKKPDHLPKSCKEMEEDRLLDGRHAIEEAMTRALMRNCPNCGKAFVKEDGCNKMTCPNCRTLSCYVCRKVIKGYDHFSQSNGAPNSSGSSSKCPLWESVDNRHTEDVRAAAAKAVEEYKRENPDVDEKDIKVDLPTAKPAQQGMPGFPAGYIPPGVVPVADPFAAPVQLQQLENLQNLQRQVQHFQQQLQPRDMLGGAVPLPVAPVARAPVNRRNRR</sequence>
<dbReference type="InterPro" id="IPR044066">
    <property type="entry name" value="TRIAD_supradom"/>
</dbReference>
<keyword evidence="3" id="KW-0479">Metal-binding</keyword>
<evidence type="ECO:0000256" key="2">
    <source>
        <dbReference type="ARBA" id="ARBA00022679"/>
    </source>
</evidence>
<protein>
    <recommendedName>
        <fullName evidence="9">RING-type domain-containing protein</fullName>
    </recommendedName>
</protein>
<reference evidence="10 11" key="1">
    <citation type="submission" date="2024-01" db="EMBL/GenBank/DDBJ databases">
        <title>A draft genome for the cacao thread blight pathogen Marasmiellus scandens.</title>
        <authorList>
            <person name="Baruah I.K."/>
            <person name="Leung J."/>
            <person name="Bukari Y."/>
            <person name="Amoako-Attah I."/>
            <person name="Meinhardt L.W."/>
            <person name="Bailey B.A."/>
            <person name="Cohen S.P."/>
        </authorList>
    </citation>
    <scope>NUCLEOTIDE SEQUENCE [LARGE SCALE GENOMIC DNA]</scope>
    <source>
        <strain evidence="10 11">GH-19</strain>
    </source>
</reference>
<feature type="region of interest" description="Disordered" evidence="8">
    <location>
        <begin position="1"/>
        <end position="39"/>
    </location>
</feature>
<accession>A0ABR1JUU9</accession>
<dbReference type="Pfam" id="PF26200">
    <property type="entry name" value="Rcat_RNF216"/>
    <property type="match status" value="1"/>
</dbReference>
<proteinExistence type="predicted"/>
<dbReference type="PANTHER" id="PTHR22770:SF47">
    <property type="entry name" value="E3 UBIQUITIN-PROTEIN LIGASE RNF216"/>
    <property type="match status" value="1"/>
</dbReference>
<gene>
    <name evidence="10" type="ORF">VKT23_004022</name>
</gene>
<organism evidence="10 11">
    <name type="scientific">Marasmiellus scandens</name>
    <dbReference type="NCBI Taxonomy" id="2682957"/>
    <lineage>
        <taxon>Eukaryota</taxon>
        <taxon>Fungi</taxon>
        <taxon>Dikarya</taxon>
        <taxon>Basidiomycota</taxon>
        <taxon>Agaricomycotina</taxon>
        <taxon>Agaricomycetes</taxon>
        <taxon>Agaricomycetidae</taxon>
        <taxon>Agaricales</taxon>
        <taxon>Marasmiineae</taxon>
        <taxon>Omphalotaceae</taxon>
        <taxon>Marasmiellus</taxon>
    </lineage>
</organism>
<keyword evidence="2" id="KW-0808">Transferase</keyword>
<dbReference type="CDD" id="cd20339">
    <property type="entry name" value="BRcat_RBR_RNF216"/>
    <property type="match status" value="1"/>
</dbReference>
<dbReference type="CDD" id="cd16630">
    <property type="entry name" value="RING-HC_RBR_RNF216"/>
    <property type="match status" value="1"/>
</dbReference>
<dbReference type="Gene3D" id="1.20.120.1750">
    <property type="match status" value="1"/>
</dbReference>
<keyword evidence="11" id="KW-1185">Reference proteome</keyword>
<dbReference type="PANTHER" id="PTHR22770">
    <property type="entry name" value="UBIQUITIN CONJUGATING ENZYME 7 INTERACTING PROTEIN-RELATED"/>
    <property type="match status" value="1"/>
</dbReference>
<evidence type="ECO:0000256" key="4">
    <source>
        <dbReference type="ARBA" id="ARBA00022737"/>
    </source>
</evidence>
<evidence type="ECO:0000256" key="5">
    <source>
        <dbReference type="ARBA" id="ARBA00022771"/>
    </source>
</evidence>
<dbReference type="InterPro" id="IPR051628">
    <property type="entry name" value="LUBAC_E3_Ligases"/>
</dbReference>
<dbReference type="SMART" id="SM00647">
    <property type="entry name" value="IBR"/>
    <property type="match status" value="2"/>
</dbReference>
<evidence type="ECO:0000256" key="1">
    <source>
        <dbReference type="ARBA" id="ARBA00004906"/>
    </source>
</evidence>
<dbReference type="InterPro" id="IPR002867">
    <property type="entry name" value="IBR_dom"/>
</dbReference>
<dbReference type="Proteomes" id="UP001498398">
    <property type="component" value="Unassembled WGS sequence"/>
</dbReference>
<evidence type="ECO:0000256" key="7">
    <source>
        <dbReference type="ARBA" id="ARBA00022833"/>
    </source>
</evidence>
<name>A0ABR1JUU9_9AGAR</name>
<evidence type="ECO:0000259" key="9">
    <source>
        <dbReference type="PROSITE" id="PS51873"/>
    </source>
</evidence>
<keyword evidence="5" id="KW-0863">Zinc-finger</keyword>
<keyword evidence="4" id="KW-0677">Repeat</keyword>
<comment type="caution">
    <text evidence="10">The sequence shown here is derived from an EMBL/GenBank/DDBJ whole genome shotgun (WGS) entry which is preliminary data.</text>
</comment>
<dbReference type="PROSITE" id="PS51873">
    <property type="entry name" value="TRIAD"/>
    <property type="match status" value="1"/>
</dbReference>
<comment type="pathway">
    <text evidence="1">Protein modification; protein ubiquitination.</text>
</comment>
<dbReference type="InterPro" id="IPR047546">
    <property type="entry name" value="Rcat_RBR_RNF216"/>
</dbReference>
<feature type="compositionally biased region" description="Polar residues" evidence="8">
    <location>
        <begin position="79"/>
        <end position="101"/>
    </location>
</feature>
<evidence type="ECO:0000256" key="3">
    <source>
        <dbReference type="ARBA" id="ARBA00022723"/>
    </source>
</evidence>